<gene>
    <name evidence="1" type="ORF">ST44_11965</name>
</gene>
<evidence type="ECO:0000313" key="2">
    <source>
        <dbReference type="Proteomes" id="UP000032046"/>
    </source>
</evidence>
<dbReference type="OrthoDB" id="9811073at2"/>
<comment type="caution">
    <text evidence="1">The sequence shown here is derived from an EMBL/GenBank/DDBJ whole genome shotgun (WGS) entry which is preliminary data.</text>
</comment>
<dbReference type="GO" id="GO:0006261">
    <property type="term" value="P:DNA-templated DNA replication"/>
    <property type="evidence" value="ECO:0007669"/>
    <property type="project" value="TreeGrafter"/>
</dbReference>
<reference evidence="1 2" key="1">
    <citation type="submission" date="2015-01" db="EMBL/GenBank/DDBJ databases">
        <title>Comparative genomics of non-oral Prevotella species.</title>
        <authorList>
            <person name="Accetto T."/>
            <person name="Nograsek B."/>
            <person name="Avgustin G."/>
        </authorList>
    </citation>
    <scope>NUCLEOTIDE SEQUENCE [LARGE SCALE GENOMIC DNA]</scope>
    <source>
        <strain evidence="1 2">P5-119</strain>
    </source>
</reference>
<name>A0A0D0IR18_9BACT</name>
<accession>A0A0D0IR18</accession>
<dbReference type="Pfam" id="PF13177">
    <property type="entry name" value="DNA_pol3_delta2"/>
    <property type="match status" value="1"/>
</dbReference>
<dbReference type="PANTHER" id="PTHR11669">
    <property type="entry name" value="REPLICATION FACTOR C / DNA POLYMERASE III GAMMA-TAU SUBUNIT"/>
    <property type="match status" value="1"/>
</dbReference>
<proteinExistence type="predicted"/>
<dbReference type="AlphaFoldDB" id="A0A0D0IR18"/>
<dbReference type="InterPro" id="IPR027417">
    <property type="entry name" value="P-loop_NTPase"/>
</dbReference>
<dbReference type="RefSeq" id="WP_022316496.1">
    <property type="nucleotide sequence ID" value="NZ_JAXESS010000068.1"/>
</dbReference>
<dbReference type="Proteomes" id="UP000032046">
    <property type="component" value="Unassembled WGS sequence"/>
</dbReference>
<dbReference type="EMBL" id="JXQK01000088">
    <property type="protein sequence ID" value="KIP60061.1"/>
    <property type="molecule type" value="Genomic_DNA"/>
</dbReference>
<dbReference type="Gene3D" id="3.40.50.300">
    <property type="entry name" value="P-loop containing nucleotide triphosphate hydrolases"/>
    <property type="match status" value="1"/>
</dbReference>
<keyword evidence="2" id="KW-1185">Reference proteome</keyword>
<dbReference type="SUPFAM" id="SSF52540">
    <property type="entry name" value="P-loop containing nucleoside triphosphate hydrolases"/>
    <property type="match status" value="1"/>
</dbReference>
<evidence type="ECO:0000313" key="1">
    <source>
        <dbReference type="EMBL" id="KIP60061.1"/>
    </source>
</evidence>
<organism evidence="1 2">
    <name type="scientific">Prevotella pectinovora</name>
    <dbReference type="NCBI Taxonomy" id="1602169"/>
    <lineage>
        <taxon>Bacteria</taxon>
        <taxon>Pseudomonadati</taxon>
        <taxon>Bacteroidota</taxon>
        <taxon>Bacteroidia</taxon>
        <taxon>Bacteroidales</taxon>
        <taxon>Prevotellaceae</taxon>
        <taxon>Prevotella</taxon>
    </lineage>
</organism>
<dbReference type="STRING" id="1602171.ST44_11965"/>
<sequence length="391" mass="44623">MKFRDVIGQEEAKRQLLQLVAEGRVPHAMLFCGPLGCGKMALAMAFASFLLGERDDDDADQHAAAAAMPPLTADKRRSAEAMLAKWGHPDLFFSYPVIKPAGTSSEHKMESDDFARQWNEMICKSPYFSMANWLTAMGAANQQPIIGVGESNALVRKLSMKSSQGGYKVCIIWLPERMNGECANSMLKLIEEPPHQTVFIMVCEEPEKLLETIRSRTQRFDFKRIDTPSMEQTLIDKRYVAPDMAHRIARVANGNWLAAEAELDAGNENRLFLDMFIMLMRLAYMRKIKDLKKWSEAVAGYGRERQKSMLAYFGRLIRENFMYNFHKPELNYMTAEEENFSKNFARFINEANVVELSELYERGIRDIGQNANAKIVFFDIALKTIVLLIQK</sequence>
<dbReference type="InterPro" id="IPR050238">
    <property type="entry name" value="DNA_Rep/Repair_Clamp_Loader"/>
</dbReference>
<protein>
    <submittedName>
        <fullName evidence="1">DNA polymerase III subunit delta</fullName>
    </submittedName>
</protein>
<dbReference type="PANTHER" id="PTHR11669:SF8">
    <property type="entry name" value="DNA POLYMERASE III SUBUNIT DELTA"/>
    <property type="match status" value="1"/>
</dbReference>